<dbReference type="EMBL" id="DVFT01000214">
    <property type="protein sequence ID" value="HIQ97776.1"/>
    <property type="molecule type" value="Genomic_DNA"/>
</dbReference>
<dbReference type="Proteomes" id="UP000886886">
    <property type="component" value="Unassembled WGS sequence"/>
</dbReference>
<protein>
    <submittedName>
        <fullName evidence="2">Glycoside hydrolase family 88 protein</fullName>
    </submittedName>
</protein>
<gene>
    <name evidence="2" type="ORF">IAB26_14605</name>
</gene>
<dbReference type="InterPro" id="IPR012341">
    <property type="entry name" value="6hp_glycosidase-like_sf"/>
</dbReference>
<dbReference type="Pfam" id="PF07470">
    <property type="entry name" value="Glyco_hydro_88"/>
    <property type="match status" value="1"/>
</dbReference>
<dbReference type="InterPro" id="IPR008928">
    <property type="entry name" value="6-hairpin_glycosidase_sf"/>
</dbReference>
<sequence length="323" mass="36887">MKEKDKKSKALEAMLCMTRQCWEQGMAAQTLLEIGEDVRLELFVYDMVLRQSSDGRLCNVENTPAVTDSAFCIPSVYIVGQLKKNPRYVEAARKNVEFLLKDAERAEDGTLFHMKGTKEIWADSAAFLPYALALTGHRKEGFAQMQGILKRLYRPSIGLYYHMWDDGKGDFLRPVAWGVGNGWILTGLFRMLLVFREESEERKWLKGKFLDLLHGMLKVQAPSGLFHNFLDKEDTYEESEVSAMVAYILYWAVKEGMIGREYLKSAETIREALIQKVDEKGLMWDAASSPAFEDPGTSVEGQAHFILMEEARKNCTYFLGRDV</sequence>
<keyword evidence="1 2" id="KW-0378">Hydrolase</keyword>
<evidence type="ECO:0000313" key="2">
    <source>
        <dbReference type="EMBL" id="HIQ97776.1"/>
    </source>
</evidence>
<reference evidence="2" key="1">
    <citation type="submission" date="2020-10" db="EMBL/GenBank/DDBJ databases">
        <authorList>
            <person name="Gilroy R."/>
        </authorList>
    </citation>
    <scope>NUCLEOTIDE SEQUENCE</scope>
    <source>
        <strain evidence="2">ChiSjej3B21-11622</strain>
    </source>
</reference>
<proteinExistence type="predicted"/>
<dbReference type="InterPro" id="IPR010905">
    <property type="entry name" value="Glyco_hydro_88"/>
</dbReference>
<dbReference type="GO" id="GO:0005975">
    <property type="term" value="P:carbohydrate metabolic process"/>
    <property type="evidence" value="ECO:0007669"/>
    <property type="project" value="InterPro"/>
</dbReference>
<dbReference type="AlphaFoldDB" id="A0A9D1D1N9"/>
<dbReference type="GO" id="GO:0016787">
    <property type="term" value="F:hydrolase activity"/>
    <property type="evidence" value="ECO:0007669"/>
    <property type="project" value="UniProtKB-KW"/>
</dbReference>
<comment type="caution">
    <text evidence="2">The sequence shown here is derived from an EMBL/GenBank/DDBJ whole genome shotgun (WGS) entry which is preliminary data.</text>
</comment>
<organism evidence="2 3">
    <name type="scientific">Candidatus Limivivens merdigallinarum</name>
    <dbReference type="NCBI Taxonomy" id="2840859"/>
    <lineage>
        <taxon>Bacteria</taxon>
        <taxon>Bacillati</taxon>
        <taxon>Bacillota</taxon>
        <taxon>Clostridia</taxon>
        <taxon>Lachnospirales</taxon>
        <taxon>Lachnospiraceae</taxon>
        <taxon>Lachnospiraceae incertae sedis</taxon>
        <taxon>Candidatus Limivivens</taxon>
    </lineage>
</organism>
<dbReference type="PANTHER" id="PTHR33886">
    <property type="entry name" value="UNSATURATED RHAMNOGALACTURONAN HYDROLASE (EUROFUNG)"/>
    <property type="match status" value="1"/>
</dbReference>
<dbReference type="InterPro" id="IPR052043">
    <property type="entry name" value="PolySaccharide_Degr_Enz"/>
</dbReference>
<name>A0A9D1D1N9_9FIRM</name>
<dbReference type="Gene3D" id="1.50.10.10">
    <property type="match status" value="1"/>
</dbReference>
<evidence type="ECO:0000256" key="1">
    <source>
        <dbReference type="ARBA" id="ARBA00022801"/>
    </source>
</evidence>
<evidence type="ECO:0000313" key="3">
    <source>
        <dbReference type="Proteomes" id="UP000886886"/>
    </source>
</evidence>
<reference evidence="2" key="2">
    <citation type="journal article" date="2021" name="PeerJ">
        <title>Extensive microbial diversity within the chicken gut microbiome revealed by metagenomics and culture.</title>
        <authorList>
            <person name="Gilroy R."/>
            <person name="Ravi A."/>
            <person name="Getino M."/>
            <person name="Pursley I."/>
            <person name="Horton D.L."/>
            <person name="Alikhan N.F."/>
            <person name="Baker D."/>
            <person name="Gharbi K."/>
            <person name="Hall N."/>
            <person name="Watson M."/>
            <person name="Adriaenssens E.M."/>
            <person name="Foster-Nyarko E."/>
            <person name="Jarju S."/>
            <person name="Secka A."/>
            <person name="Antonio M."/>
            <person name="Oren A."/>
            <person name="Chaudhuri R.R."/>
            <person name="La Ragione R."/>
            <person name="Hildebrand F."/>
            <person name="Pallen M.J."/>
        </authorList>
    </citation>
    <scope>NUCLEOTIDE SEQUENCE</scope>
    <source>
        <strain evidence="2">ChiSjej3B21-11622</strain>
    </source>
</reference>
<dbReference type="PANTHER" id="PTHR33886:SF8">
    <property type="entry name" value="UNSATURATED RHAMNOGALACTURONAN HYDROLASE (EUROFUNG)"/>
    <property type="match status" value="1"/>
</dbReference>
<dbReference type="SUPFAM" id="SSF48208">
    <property type="entry name" value="Six-hairpin glycosidases"/>
    <property type="match status" value="1"/>
</dbReference>
<accession>A0A9D1D1N9</accession>